<evidence type="ECO:0000256" key="1">
    <source>
        <dbReference type="SAM" id="MobiDB-lite"/>
    </source>
</evidence>
<name>A0A514D5V8_9VIRU</name>
<gene>
    <name evidence="3" type="ORF">H2Bulk353598_000002</name>
</gene>
<feature type="region of interest" description="Disordered" evidence="1">
    <location>
        <begin position="44"/>
        <end position="86"/>
    </location>
</feature>
<accession>A0A514D5V8</accession>
<organism evidence="3">
    <name type="scientific">Leviviridae sp</name>
    <dbReference type="NCBI Taxonomy" id="2027243"/>
    <lineage>
        <taxon>Viruses</taxon>
        <taxon>Riboviria</taxon>
        <taxon>Orthornavirae</taxon>
        <taxon>Lenarviricota</taxon>
        <taxon>Leviviricetes</taxon>
        <taxon>Norzivirales</taxon>
        <taxon>Fiersviridae</taxon>
    </lineage>
</organism>
<protein>
    <recommendedName>
        <fullName evidence="4">Lipoprotein</fullName>
    </recommendedName>
</protein>
<keyword evidence="2" id="KW-0472">Membrane</keyword>
<keyword evidence="2" id="KW-1133">Transmembrane helix</keyword>
<feature type="transmembrane region" description="Helical" evidence="2">
    <location>
        <begin position="12"/>
        <end position="33"/>
    </location>
</feature>
<evidence type="ECO:0000313" key="3">
    <source>
        <dbReference type="EMBL" id="QDH89010.1"/>
    </source>
</evidence>
<keyword evidence="2" id="KW-0812">Transmembrane</keyword>
<sequence>MSSSDAYYADLVLSWVVRCWLYAGVLAVLAIGLSGCSRSGPQDILPSMSSDRSQLAESGETDQTRNRLPHRGCDEKSDSSLAKPLL</sequence>
<proteinExistence type="predicted"/>
<dbReference type="EMBL" id="MN034534">
    <property type="protein sequence ID" value="QDH89010.1"/>
    <property type="molecule type" value="Genomic_RNA"/>
</dbReference>
<feature type="compositionally biased region" description="Polar residues" evidence="1">
    <location>
        <begin position="47"/>
        <end position="56"/>
    </location>
</feature>
<evidence type="ECO:0008006" key="4">
    <source>
        <dbReference type="Google" id="ProtNLM"/>
    </source>
</evidence>
<reference evidence="3" key="1">
    <citation type="submission" date="2019-05" db="EMBL/GenBank/DDBJ databases">
        <title>Metatranscriptomic reconstruction reveals RNA viruses with the potential to shape carbon cycling in soil.</title>
        <authorList>
            <person name="Starr E.P."/>
            <person name="Nuccio E."/>
            <person name="Pett-Ridge J."/>
            <person name="Banfield J.F."/>
            <person name="Firestone M.K."/>
        </authorList>
    </citation>
    <scope>NUCLEOTIDE SEQUENCE</scope>
    <source>
        <strain evidence="3">H2_Bulk_35_scaffold_3598</strain>
    </source>
</reference>
<evidence type="ECO:0000256" key="2">
    <source>
        <dbReference type="SAM" id="Phobius"/>
    </source>
</evidence>